<dbReference type="InterPro" id="IPR036366">
    <property type="entry name" value="PGBDSf"/>
</dbReference>
<dbReference type="SUPFAM" id="SSF47090">
    <property type="entry name" value="PGBD-like"/>
    <property type="match status" value="3"/>
</dbReference>
<dbReference type="InterPro" id="IPR036365">
    <property type="entry name" value="PGBD-like_sf"/>
</dbReference>
<gene>
    <name evidence="2" type="ORF">H9Q80_14615</name>
</gene>
<dbReference type="AlphaFoldDB" id="A0A7G9GKY7"/>
<dbReference type="Proteomes" id="UP000515856">
    <property type="component" value="Chromosome"/>
</dbReference>
<dbReference type="Pfam" id="PF01471">
    <property type="entry name" value="PG_binding_1"/>
    <property type="match status" value="3"/>
</dbReference>
<evidence type="ECO:0000313" key="3">
    <source>
        <dbReference type="Proteomes" id="UP000515856"/>
    </source>
</evidence>
<sequence length="463" mass="52764">MDIPLYVDEEIKHYAVEITKQGYQKIQIENIEIFDHIHACLKVSLRPLLSDETNIKLKIISSMEKKPCNMQPWQIKKFTFPAYVAFKRNHQRVYLDGTSYLKSIANANVNPTWPLDILKTTISELLFTTFQQAAAKDSIQDQIYVIDETCSFLHASIQLSYDIVDKLLMDILEKHQNEWILPVDDSFHSSIRSMEDIIYHKHLKISSIQEYGTQGNIMGDLQTCLSFLANFYEELPPLRVTHIFDNETKDAIIAFQKLSHTQVSGLLDSTTQTNLISVCTRILELIDPQNQPMDYPDSLQDMKTVCMIQRAINTVASMYPAIPNILVDGIMHDRCVNAIKVFQELFQIHGDGIIDQNTWNLLFTTASKIEAGIFTTQGMPPFPKKPLTLGASGASVLLIQNRLQTISNFYSSIPFIDADACFGVATHQCVLAFQDLLGLRKDGVVDHFTWTLLHQVYQEVIRI</sequence>
<name>A0A7G9GKY7_9FIRM</name>
<feature type="domain" description="Peptidoglycan binding-like" evidence="1">
    <location>
        <begin position="392"/>
        <end position="453"/>
    </location>
</feature>
<evidence type="ECO:0000259" key="1">
    <source>
        <dbReference type="Pfam" id="PF01471"/>
    </source>
</evidence>
<organism evidence="2 3">
    <name type="scientific">[Eubacterium] hominis</name>
    <dbReference type="NCBI Taxonomy" id="2764325"/>
    <lineage>
        <taxon>Bacteria</taxon>
        <taxon>Bacillati</taxon>
        <taxon>Bacillota</taxon>
        <taxon>Erysipelotrichia</taxon>
        <taxon>Erysipelotrichales</taxon>
        <taxon>Erysipelotrichaceae</taxon>
        <taxon>Amedibacillus</taxon>
    </lineage>
</organism>
<evidence type="ECO:0000313" key="2">
    <source>
        <dbReference type="EMBL" id="QNM11469.1"/>
    </source>
</evidence>
<reference evidence="2 3" key="1">
    <citation type="submission" date="2020-08" db="EMBL/GenBank/DDBJ databases">
        <authorList>
            <person name="Liu C."/>
            <person name="Sun Q."/>
        </authorList>
    </citation>
    <scope>NUCLEOTIDE SEQUENCE [LARGE SCALE GENOMIC DNA]</scope>
    <source>
        <strain evidence="2 3">NSJ-61</strain>
    </source>
</reference>
<dbReference type="Gene3D" id="1.10.101.10">
    <property type="entry name" value="PGBD-like superfamily/PGBD"/>
    <property type="match status" value="3"/>
</dbReference>
<accession>A0A7G9GKY7</accession>
<dbReference type="InterPro" id="IPR002477">
    <property type="entry name" value="Peptidoglycan-bd-like"/>
</dbReference>
<feature type="domain" description="Peptidoglycan binding-like" evidence="1">
    <location>
        <begin position="318"/>
        <end position="362"/>
    </location>
</feature>
<dbReference type="KEGG" id="ehn:H9Q80_14615"/>
<dbReference type="RefSeq" id="WP_117454109.1">
    <property type="nucleotide sequence ID" value="NZ_CP060636.1"/>
</dbReference>
<proteinExistence type="predicted"/>
<feature type="domain" description="Peptidoglycan binding-like" evidence="1">
    <location>
        <begin position="218"/>
        <end position="272"/>
    </location>
</feature>
<protein>
    <submittedName>
        <fullName evidence="2">Peptidoglycan-binding protein</fullName>
    </submittedName>
</protein>
<keyword evidence="3" id="KW-1185">Reference proteome</keyword>
<dbReference type="EMBL" id="CP060636">
    <property type="protein sequence ID" value="QNM11469.1"/>
    <property type="molecule type" value="Genomic_DNA"/>
</dbReference>